<feature type="chain" id="PRO_5025685995" description="Secreted protein" evidence="1">
    <location>
        <begin position="20"/>
        <end position="451"/>
    </location>
</feature>
<accession>A0A6B0VAQ2</accession>
<keyword evidence="1" id="KW-0732">Signal</keyword>
<sequence>MVVVLVRGDLVLLGLAVLGSDLQVLVQHAGPVPGCGQAPLQTRHLSLLITLHVHKLAVVGAPEALTALAQGQPSEARVPLRVVQVLRPCQVTLGQGAILGRVRVACHHRVRVRRLQGCLLGHLDRLLQWGKLPVVQFKGQLASLDNLLGLLSELALGPVELHAVLVQQLHVVEEVVPVVVLVRLDVLDNAVQVDGVFDDIVVVLDKLLVDGFVEGPRLRDALEVVAHDALQDVGQRHLVVVVQKRVDGLLQPHQLVLLLRKALQAQLQHVLGSLGQRALQPIVELAVLDDLVDVCEELLAALVPLLMQLLADSLQVHRDGHNLVVVRHRLGTHGVPEGLRLWKVPHLIEDGLEGDGEGDHGVRAAPVGALVGLAQVVAVQHRARTPPLLQRHRLLGELEHQRLAPDLIRVLDQLLGEHHPRLVHLDEVVVRQAAALLLLLLFFRHGNLHRG</sequence>
<dbReference type="AlphaFoldDB" id="A0A6B0VAQ2"/>
<reference evidence="2" key="1">
    <citation type="submission" date="2019-12" db="EMBL/GenBank/DDBJ databases">
        <title>An insight into the sialome of adult female Ixodes ricinus ticks feeding for 6 days.</title>
        <authorList>
            <person name="Perner J."/>
            <person name="Ribeiro J.M.C."/>
        </authorList>
    </citation>
    <scope>NUCLEOTIDE SEQUENCE</scope>
    <source>
        <strain evidence="2">Semi-engorged</strain>
        <tissue evidence="2">Salivary glands</tissue>
    </source>
</reference>
<evidence type="ECO:0000256" key="1">
    <source>
        <dbReference type="SAM" id="SignalP"/>
    </source>
</evidence>
<organism evidence="2">
    <name type="scientific">Ixodes ricinus</name>
    <name type="common">Common tick</name>
    <name type="synonym">Acarus ricinus</name>
    <dbReference type="NCBI Taxonomy" id="34613"/>
    <lineage>
        <taxon>Eukaryota</taxon>
        <taxon>Metazoa</taxon>
        <taxon>Ecdysozoa</taxon>
        <taxon>Arthropoda</taxon>
        <taxon>Chelicerata</taxon>
        <taxon>Arachnida</taxon>
        <taxon>Acari</taxon>
        <taxon>Parasitiformes</taxon>
        <taxon>Ixodida</taxon>
        <taxon>Ixodoidea</taxon>
        <taxon>Ixodidae</taxon>
        <taxon>Ixodinae</taxon>
        <taxon>Ixodes</taxon>
    </lineage>
</organism>
<feature type="signal peptide" evidence="1">
    <location>
        <begin position="1"/>
        <end position="19"/>
    </location>
</feature>
<proteinExistence type="predicted"/>
<evidence type="ECO:0000313" key="2">
    <source>
        <dbReference type="EMBL" id="MXU99510.1"/>
    </source>
</evidence>
<name>A0A6B0VAQ2_IXORI</name>
<protein>
    <recommendedName>
        <fullName evidence="3">Secreted protein</fullName>
    </recommendedName>
</protein>
<evidence type="ECO:0008006" key="3">
    <source>
        <dbReference type="Google" id="ProtNLM"/>
    </source>
</evidence>
<dbReference type="EMBL" id="GIFC01017427">
    <property type="protein sequence ID" value="MXU99510.1"/>
    <property type="molecule type" value="Transcribed_RNA"/>
</dbReference>